<comment type="subcellular location">
    <subcellularLocation>
        <location evidence="1">Cell membrane</location>
        <topology evidence="1">Multi-pass membrane protein</topology>
    </subcellularLocation>
</comment>
<dbReference type="PANTHER" id="PTHR43124:SF3">
    <property type="entry name" value="CHLORAMPHENICOL EFFLUX PUMP RV0191"/>
    <property type="match status" value="1"/>
</dbReference>
<feature type="transmembrane region" description="Helical" evidence="7">
    <location>
        <begin position="163"/>
        <end position="187"/>
    </location>
</feature>
<feature type="transmembrane region" description="Helical" evidence="7">
    <location>
        <begin position="374"/>
        <end position="394"/>
    </location>
</feature>
<reference evidence="9 10" key="1">
    <citation type="journal article" date="2024" name="Int. J. Syst. Evol. Microbiol.">
        <title>Virgibacillus tibetensis sp. nov., isolated from salt lake on the Tibetan Plateau of China.</title>
        <authorList>
            <person name="Phurbu D."/>
            <person name="Liu Z.-X."/>
            <person name="Wang R."/>
            <person name="Zheng Y.-Y."/>
            <person name="Liu H.-C."/>
            <person name="Zhou Y.-G."/>
            <person name="Yu Y.-J."/>
            <person name="Li A.-H."/>
        </authorList>
    </citation>
    <scope>NUCLEOTIDE SEQUENCE [LARGE SCALE GENOMIC DNA]</scope>
    <source>
        <strain evidence="9 10">C22-A2</strain>
    </source>
</reference>
<name>A0ABU6KLH4_9BACI</name>
<dbReference type="SUPFAM" id="SSF103473">
    <property type="entry name" value="MFS general substrate transporter"/>
    <property type="match status" value="1"/>
</dbReference>
<dbReference type="InterPro" id="IPR050189">
    <property type="entry name" value="MFS_Efflux_Transporters"/>
</dbReference>
<feature type="transmembrane region" description="Helical" evidence="7">
    <location>
        <begin position="250"/>
        <end position="272"/>
    </location>
</feature>
<protein>
    <submittedName>
        <fullName evidence="9">MFS transporter</fullName>
    </submittedName>
</protein>
<evidence type="ECO:0000256" key="5">
    <source>
        <dbReference type="ARBA" id="ARBA00022989"/>
    </source>
</evidence>
<feature type="transmembrane region" description="Helical" evidence="7">
    <location>
        <begin position="74"/>
        <end position="97"/>
    </location>
</feature>
<feature type="transmembrane region" description="Helical" evidence="7">
    <location>
        <begin position="43"/>
        <end position="67"/>
    </location>
</feature>
<dbReference type="EMBL" id="JARZFX010000024">
    <property type="protein sequence ID" value="MEC5425956.1"/>
    <property type="molecule type" value="Genomic_DNA"/>
</dbReference>
<dbReference type="InterPro" id="IPR036259">
    <property type="entry name" value="MFS_trans_sf"/>
</dbReference>
<feature type="transmembrane region" description="Helical" evidence="7">
    <location>
        <begin position="309"/>
        <end position="330"/>
    </location>
</feature>
<evidence type="ECO:0000256" key="6">
    <source>
        <dbReference type="ARBA" id="ARBA00023136"/>
    </source>
</evidence>
<evidence type="ECO:0000313" key="10">
    <source>
        <dbReference type="Proteomes" id="UP001335737"/>
    </source>
</evidence>
<comment type="caution">
    <text evidence="9">The sequence shown here is derived from an EMBL/GenBank/DDBJ whole genome shotgun (WGS) entry which is preliminary data.</text>
</comment>
<dbReference type="PROSITE" id="PS50850">
    <property type="entry name" value="MFS"/>
    <property type="match status" value="1"/>
</dbReference>
<dbReference type="Pfam" id="PF07690">
    <property type="entry name" value="MFS_1"/>
    <property type="match status" value="1"/>
</dbReference>
<evidence type="ECO:0000256" key="1">
    <source>
        <dbReference type="ARBA" id="ARBA00004651"/>
    </source>
</evidence>
<keyword evidence="2" id="KW-0813">Transport</keyword>
<dbReference type="CDD" id="cd17474">
    <property type="entry name" value="MFS_YfmO_like"/>
    <property type="match status" value="1"/>
</dbReference>
<dbReference type="Gene3D" id="1.20.1250.20">
    <property type="entry name" value="MFS general substrate transporter like domains"/>
    <property type="match status" value="1"/>
</dbReference>
<keyword evidence="6 7" id="KW-0472">Membrane</keyword>
<feature type="transmembrane region" description="Helical" evidence="7">
    <location>
        <begin position="284"/>
        <end position="303"/>
    </location>
</feature>
<dbReference type="InterPro" id="IPR020846">
    <property type="entry name" value="MFS_dom"/>
</dbReference>
<dbReference type="PRINTS" id="PR01035">
    <property type="entry name" value="TCRTETA"/>
</dbReference>
<dbReference type="InterPro" id="IPR011701">
    <property type="entry name" value="MFS"/>
</dbReference>
<feature type="transmembrane region" description="Helical" evidence="7">
    <location>
        <begin position="103"/>
        <end position="126"/>
    </location>
</feature>
<accession>A0ABU6KLH4</accession>
<feature type="transmembrane region" description="Helical" evidence="7">
    <location>
        <begin position="342"/>
        <end position="362"/>
    </location>
</feature>
<evidence type="ECO:0000313" key="9">
    <source>
        <dbReference type="EMBL" id="MEC5425956.1"/>
    </source>
</evidence>
<dbReference type="Proteomes" id="UP001335737">
    <property type="component" value="Unassembled WGS sequence"/>
</dbReference>
<evidence type="ECO:0000256" key="4">
    <source>
        <dbReference type="ARBA" id="ARBA00022692"/>
    </source>
</evidence>
<evidence type="ECO:0000259" key="8">
    <source>
        <dbReference type="PROSITE" id="PS50850"/>
    </source>
</evidence>
<evidence type="ECO:0000256" key="3">
    <source>
        <dbReference type="ARBA" id="ARBA00022475"/>
    </source>
</evidence>
<organism evidence="9 10">
    <name type="scientific">Virgibacillus tibetensis</name>
    <dbReference type="NCBI Taxonomy" id="3042313"/>
    <lineage>
        <taxon>Bacteria</taxon>
        <taxon>Bacillati</taxon>
        <taxon>Bacillota</taxon>
        <taxon>Bacilli</taxon>
        <taxon>Bacillales</taxon>
        <taxon>Bacillaceae</taxon>
        <taxon>Virgibacillus</taxon>
    </lineage>
</organism>
<evidence type="ECO:0000256" key="7">
    <source>
        <dbReference type="SAM" id="Phobius"/>
    </source>
</evidence>
<gene>
    <name evidence="9" type="ORF">QGM71_21115</name>
</gene>
<dbReference type="PANTHER" id="PTHR43124">
    <property type="entry name" value="PURINE EFFLUX PUMP PBUE"/>
    <property type="match status" value="1"/>
</dbReference>
<sequence length="412" mass="44507">MKSKKKGMVIAAIGSIPLIMTLGNSMLIPIFPKMKSSLDLSQMQVSLTITVFSIAGAICIPVVGYLSDRFSRKVIIIPSLILFGLGGLLAGLGAAFFSNSYTWIIIGRIIQGIGAAGTAPIAMALTGDLFKGGEQSRVLGVFEASNGLGKVLSPIIGSLIALIVWHLVFFAFPLFSIISLLLVWFFVKEKSNRQAPPPFPKYVRGLLSVFKHEGRWLFTTYLAGGTVLFTLFGILFYLSDILESKHSIEGVLKGLILALPLLVMVSTSYITGSKIGKNLEKMKKLAVLGFLLMTISFGLLVMFEKIVLFLIVLALSSVGAGLILPCVNSIITGAVGKERRGFVTSLYGSVRFLGVALGPPVFTRLMDWSRTGMFLTIAAFTLIVGLLVLTLLHVKGKDGTDNKQTAVRYKYL</sequence>
<keyword evidence="10" id="KW-1185">Reference proteome</keyword>
<feature type="transmembrane region" description="Helical" evidence="7">
    <location>
        <begin position="7"/>
        <end position="31"/>
    </location>
</feature>
<dbReference type="InterPro" id="IPR001958">
    <property type="entry name" value="Tet-R_TetA/multi-R_MdtG-like"/>
</dbReference>
<keyword evidence="3" id="KW-1003">Cell membrane</keyword>
<feature type="transmembrane region" description="Helical" evidence="7">
    <location>
        <begin position="216"/>
        <end position="238"/>
    </location>
</feature>
<proteinExistence type="predicted"/>
<keyword evidence="4 7" id="KW-0812">Transmembrane</keyword>
<keyword evidence="5 7" id="KW-1133">Transmembrane helix</keyword>
<evidence type="ECO:0000256" key="2">
    <source>
        <dbReference type="ARBA" id="ARBA00022448"/>
    </source>
</evidence>
<feature type="domain" description="Major facilitator superfamily (MFS) profile" evidence="8">
    <location>
        <begin position="9"/>
        <end position="396"/>
    </location>
</feature>